<feature type="domain" description="HPt" evidence="1">
    <location>
        <begin position="20"/>
        <end position="113"/>
    </location>
</feature>
<keyword evidence="2" id="KW-0418">Kinase</keyword>
<gene>
    <name evidence="2" type="ORF">EVA_13169</name>
</gene>
<dbReference type="SUPFAM" id="SSF47226">
    <property type="entry name" value="Histidine-containing phosphotransfer domain, HPT domain"/>
    <property type="match status" value="1"/>
</dbReference>
<dbReference type="PROSITE" id="PS50894">
    <property type="entry name" value="HPT"/>
    <property type="match status" value="1"/>
</dbReference>
<evidence type="ECO:0000259" key="1">
    <source>
        <dbReference type="PROSITE" id="PS50894"/>
    </source>
</evidence>
<dbReference type="InterPro" id="IPR036641">
    <property type="entry name" value="HPT_dom_sf"/>
</dbReference>
<keyword evidence="2" id="KW-0808">Transferase</keyword>
<reference evidence="2" key="1">
    <citation type="journal article" date="2012" name="PLoS ONE">
        <title>Gene sets for utilization of primary and secondary nutrition supplies in the distal gut of endangered iberian lynx.</title>
        <authorList>
            <person name="Alcaide M."/>
            <person name="Messina E."/>
            <person name="Richter M."/>
            <person name="Bargiela R."/>
            <person name="Peplies J."/>
            <person name="Huws S.A."/>
            <person name="Newbold C.J."/>
            <person name="Golyshin P.N."/>
            <person name="Simon M.A."/>
            <person name="Lopez G."/>
            <person name="Yakimov M.M."/>
            <person name="Ferrer M."/>
        </authorList>
    </citation>
    <scope>NUCLEOTIDE SEQUENCE</scope>
</reference>
<dbReference type="Gene3D" id="1.20.120.160">
    <property type="entry name" value="HPT domain"/>
    <property type="match status" value="1"/>
</dbReference>
<evidence type="ECO:0000313" key="2">
    <source>
        <dbReference type="EMBL" id="EJW98723.1"/>
    </source>
</evidence>
<organism evidence="2">
    <name type="scientific">gut metagenome</name>
    <dbReference type="NCBI Taxonomy" id="749906"/>
    <lineage>
        <taxon>unclassified sequences</taxon>
        <taxon>metagenomes</taxon>
        <taxon>organismal metagenomes</taxon>
    </lineage>
</organism>
<dbReference type="GO" id="GO:0000160">
    <property type="term" value="P:phosphorelay signal transduction system"/>
    <property type="evidence" value="ECO:0007669"/>
    <property type="project" value="InterPro"/>
</dbReference>
<proteinExistence type="predicted"/>
<name>J9FW17_9ZZZZ</name>
<protein>
    <submittedName>
        <fullName evidence="2">Two-component system sensor histidine kinase</fullName>
    </submittedName>
</protein>
<sequence length="116" mass="13003">NLEARSELNFASLTAFAGEDKEASISIMKTFTEETRKSIEALRVALKEGSREDSSRISHKMIPLFSMLGANTLVQHLRILEKNDDELTDQGWNHLLDSVIKQASLIVEDAEAAMKR</sequence>
<dbReference type="GO" id="GO:0016301">
    <property type="term" value="F:kinase activity"/>
    <property type="evidence" value="ECO:0007669"/>
    <property type="project" value="UniProtKB-KW"/>
</dbReference>
<dbReference type="AlphaFoldDB" id="J9FW17"/>
<accession>J9FW17</accession>
<feature type="non-terminal residue" evidence="2">
    <location>
        <position position="1"/>
    </location>
</feature>
<dbReference type="EMBL" id="AMCI01004134">
    <property type="protein sequence ID" value="EJW98723.1"/>
    <property type="molecule type" value="Genomic_DNA"/>
</dbReference>
<comment type="caution">
    <text evidence="2">The sequence shown here is derived from an EMBL/GenBank/DDBJ whole genome shotgun (WGS) entry which is preliminary data.</text>
</comment>
<dbReference type="InterPro" id="IPR008207">
    <property type="entry name" value="Sig_transdc_His_kin_Hpt_dom"/>
</dbReference>